<reference evidence="2 3" key="1">
    <citation type="journal article" date="2023" name="Hortic Res">
        <title>Pangenome of water caltrop reveals structural variations and asymmetric subgenome divergence after allopolyploidization.</title>
        <authorList>
            <person name="Zhang X."/>
            <person name="Chen Y."/>
            <person name="Wang L."/>
            <person name="Yuan Y."/>
            <person name="Fang M."/>
            <person name="Shi L."/>
            <person name="Lu R."/>
            <person name="Comes H.P."/>
            <person name="Ma Y."/>
            <person name="Chen Y."/>
            <person name="Huang G."/>
            <person name="Zhou Y."/>
            <person name="Zheng Z."/>
            <person name="Qiu Y."/>
        </authorList>
    </citation>
    <scope>NUCLEOTIDE SEQUENCE [LARGE SCALE GENOMIC DNA]</scope>
    <source>
        <strain evidence="2">F231</strain>
    </source>
</reference>
<sequence length="201" mass="21366">MGQSFASLVPTVAAAESAIGEKASVGENLKPEQQAEVRKDPKRAKEQAEGPKEKARLRSTFDRELARVGSFRTSACSPASVGEEERRPGARTRASSGSKASARVCALPFLESVCAHTTFSRERLRPASSGPKGPEARQRASSGSEGERASARSVFSLGSKQAPGRNDPERASALYVFSLALSRLRLLSSLGFFALLLAPAF</sequence>
<proteinExistence type="predicted"/>
<feature type="compositionally biased region" description="Basic and acidic residues" evidence="1">
    <location>
        <begin position="29"/>
        <end position="66"/>
    </location>
</feature>
<evidence type="ECO:0000256" key="1">
    <source>
        <dbReference type="SAM" id="MobiDB-lite"/>
    </source>
</evidence>
<name>A0AAN7QIK2_TRANT</name>
<dbReference type="Proteomes" id="UP001346149">
    <property type="component" value="Unassembled WGS sequence"/>
</dbReference>
<dbReference type="AlphaFoldDB" id="A0AAN7QIK2"/>
<protein>
    <submittedName>
        <fullName evidence="2">Uncharacterized protein</fullName>
    </submittedName>
</protein>
<comment type="caution">
    <text evidence="2">The sequence shown here is derived from an EMBL/GenBank/DDBJ whole genome shotgun (WGS) entry which is preliminary data.</text>
</comment>
<evidence type="ECO:0000313" key="3">
    <source>
        <dbReference type="Proteomes" id="UP001346149"/>
    </source>
</evidence>
<accession>A0AAN7QIK2</accession>
<keyword evidence="3" id="KW-1185">Reference proteome</keyword>
<organism evidence="2 3">
    <name type="scientific">Trapa natans</name>
    <name type="common">Water chestnut</name>
    <dbReference type="NCBI Taxonomy" id="22666"/>
    <lineage>
        <taxon>Eukaryota</taxon>
        <taxon>Viridiplantae</taxon>
        <taxon>Streptophyta</taxon>
        <taxon>Embryophyta</taxon>
        <taxon>Tracheophyta</taxon>
        <taxon>Spermatophyta</taxon>
        <taxon>Magnoliopsida</taxon>
        <taxon>eudicotyledons</taxon>
        <taxon>Gunneridae</taxon>
        <taxon>Pentapetalae</taxon>
        <taxon>rosids</taxon>
        <taxon>malvids</taxon>
        <taxon>Myrtales</taxon>
        <taxon>Lythraceae</taxon>
        <taxon>Trapa</taxon>
    </lineage>
</organism>
<feature type="region of interest" description="Disordered" evidence="1">
    <location>
        <begin position="20"/>
        <end position="97"/>
    </location>
</feature>
<feature type="region of interest" description="Disordered" evidence="1">
    <location>
        <begin position="121"/>
        <end position="153"/>
    </location>
</feature>
<dbReference type="EMBL" id="JAXQNO010000021">
    <property type="protein sequence ID" value="KAK4768814.1"/>
    <property type="molecule type" value="Genomic_DNA"/>
</dbReference>
<gene>
    <name evidence="2" type="ORF">SAY86_026964</name>
</gene>
<evidence type="ECO:0000313" key="2">
    <source>
        <dbReference type="EMBL" id="KAK4768814.1"/>
    </source>
</evidence>